<name>A0A4Z2GAJ3_9TELE</name>
<comment type="caution">
    <text evidence="2">The sequence shown here is derived from an EMBL/GenBank/DDBJ whole genome shotgun (WGS) entry which is preliminary data.</text>
</comment>
<keyword evidence="3" id="KW-1185">Reference proteome</keyword>
<dbReference type="OrthoDB" id="8960464at2759"/>
<reference evidence="2 3" key="1">
    <citation type="submission" date="2019-03" db="EMBL/GenBank/DDBJ databases">
        <title>First draft genome of Liparis tanakae, snailfish: a comprehensive survey of snailfish specific genes.</title>
        <authorList>
            <person name="Kim W."/>
            <person name="Song I."/>
            <person name="Jeong J.-H."/>
            <person name="Kim D."/>
            <person name="Kim S."/>
            <person name="Ryu S."/>
            <person name="Song J.Y."/>
            <person name="Lee S.K."/>
        </authorList>
    </citation>
    <scope>NUCLEOTIDE SEQUENCE [LARGE SCALE GENOMIC DNA]</scope>
    <source>
        <tissue evidence="2">Muscle</tissue>
    </source>
</reference>
<gene>
    <name evidence="2" type="primary">IQSEC1_0</name>
    <name evidence="2" type="ORF">EYF80_039968</name>
</gene>
<feature type="region of interest" description="Disordered" evidence="1">
    <location>
        <begin position="12"/>
        <end position="113"/>
    </location>
</feature>
<organism evidence="2 3">
    <name type="scientific">Liparis tanakae</name>
    <name type="common">Tanaka's snailfish</name>
    <dbReference type="NCBI Taxonomy" id="230148"/>
    <lineage>
        <taxon>Eukaryota</taxon>
        <taxon>Metazoa</taxon>
        <taxon>Chordata</taxon>
        <taxon>Craniata</taxon>
        <taxon>Vertebrata</taxon>
        <taxon>Euteleostomi</taxon>
        <taxon>Actinopterygii</taxon>
        <taxon>Neopterygii</taxon>
        <taxon>Teleostei</taxon>
        <taxon>Neoteleostei</taxon>
        <taxon>Acanthomorphata</taxon>
        <taxon>Eupercaria</taxon>
        <taxon>Perciformes</taxon>
        <taxon>Cottioidei</taxon>
        <taxon>Cottales</taxon>
        <taxon>Liparidae</taxon>
        <taxon>Liparis</taxon>
    </lineage>
</organism>
<evidence type="ECO:0000256" key="1">
    <source>
        <dbReference type="SAM" id="MobiDB-lite"/>
    </source>
</evidence>
<dbReference type="AlphaFoldDB" id="A0A4Z2GAJ3"/>
<accession>A0A4Z2GAJ3</accession>
<proteinExistence type="predicted"/>
<evidence type="ECO:0000313" key="2">
    <source>
        <dbReference type="EMBL" id="TNN49814.1"/>
    </source>
</evidence>
<dbReference type="EMBL" id="SRLO01000640">
    <property type="protein sequence ID" value="TNN49814.1"/>
    <property type="molecule type" value="Genomic_DNA"/>
</dbReference>
<dbReference type="Proteomes" id="UP000314294">
    <property type="component" value="Unassembled WGS sequence"/>
</dbReference>
<evidence type="ECO:0000313" key="3">
    <source>
        <dbReference type="Proteomes" id="UP000314294"/>
    </source>
</evidence>
<sequence length="113" mass="12182">MKSLSVSFASCCSVEGDGRPNESGPSLDGGAGFSPGPVTHGSAISPDRFDGPLYSHGVQPGPQRPRRPKLQHSQSILRKQAEEEAIKRSRSLSESYELSADLQDKQVFPRGCR</sequence>
<protein>
    <submittedName>
        <fullName evidence="2">IQ motif and SEC7 domain-containing protein 1</fullName>
    </submittedName>
</protein>